<dbReference type="Proteomes" id="UP000199705">
    <property type="component" value="Unassembled WGS sequence"/>
</dbReference>
<gene>
    <name evidence="3" type="ORF">SAMN05192573_103299</name>
</gene>
<dbReference type="PRINTS" id="PR00080">
    <property type="entry name" value="SDRFAMILY"/>
</dbReference>
<dbReference type="RefSeq" id="WP_091164171.1">
    <property type="nucleotide sequence ID" value="NZ_FNCG01000003.1"/>
</dbReference>
<dbReference type="PROSITE" id="PS00061">
    <property type="entry name" value="ADH_SHORT"/>
    <property type="match status" value="1"/>
</dbReference>
<dbReference type="Gene3D" id="3.40.50.720">
    <property type="entry name" value="NAD(P)-binding Rossmann-like Domain"/>
    <property type="match status" value="1"/>
</dbReference>
<protein>
    <submittedName>
        <fullName evidence="3">NAD(P)-dependent dehydrogenase, short-chain alcohol dehydrogenase family</fullName>
    </submittedName>
</protein>
<evidence type="ECO:0000256" key="2">
    <source>
        <dbReference type="ARBA" id="ARBA00023002"/>
    </source>
</evidence>
<keyword evidence="2" id="KW-0560">Oxidoreductase</keyword>
<evidence type="ECO:0000256" key="1">
    <source>
        <dbReference type="ARBA" id="ARBA00006484"/>
    </source>
</evidence>
<dbReference type="InterPro" id="IPR020904">
    <property type="entry name" value="Sc_DH/Rdtase_CS"/>
</dbReference>
<dbReference type="PANTHER" id="PTHR24321">
    <property type="entry name" value="DEHYDROGENASES, SHORT CHAIN"/>
    <property type="match status" value="1"/>
</dbReference>
<dbReference type="AlphaFoldDB" id="A0A1G7TY20"/>
<organism evidence="3 4">
    <name type="scientific">Mucilaginibacter gossypii</name>
    <dbReference type="NCBI Taxonomy" id="551996"/>
    <lineage>
        <taxon>Bacteria</taxon>
        <taxon>Pseudomonadati</taxon>
        <taxon>Bacteroidota</taxon>
        <taxon>Sphingobacteriia</taxon>
        <taxon>Sphingobacteriales</taxon>
        <taxon>Sphingobacteriaceae</taxon>
        <taxon>Mucilaginibacter</taxon>
    </lineage>
</organism>
<dbReference type="SUPFAM" id="SSF51735">
    <property type="entry name" value="NAD(P)-binding Rossmann-fold domains"/>
    <property type="match status" value="1"/>
</dbReference>
<dbReference type="FunFam" id="3.40.50.720:FF:000084">
    <property type="entry name" value="Short-chain dehydrogenase reductase"/>
    <property type="match status" value="1"/>
</dbReference>
<dbReference type="EMBL" id="FNCG01000003">
    <property type="protein sequence ID" value="SDG39961.1"/>
    <property type="molecule type" value="Genomic_DNA"/>
</dbReference>
<dbReference type="CDD" id="cd05233">
    <property type="entry name" value="SDR_c"/>
    <property type="match status" value="1"/>
</dbReference>
<comment type="similarity">
    <text evidence="1">Belongs to the short-chain dehydrogenases/reductases (SDR) family.</text>
</comment>
<evidence type="ECO:0000313" key="4">
    <source>
        <dbReference type="Proteomes" id="UP000199705"/>
    </source>
</evidence>
<dbReference type="InterPro" id="IPR036291">
    <property type="entry name" value="NAD(P)-bd_dom_sf"/>
</dbReference>
<reference evidence="4" key="1">
    <citation type="submission" date="2016-10" db="EMBL/GenBank/DDBJ databases">
        <authorList>
            <person name="Varghese N."/>
            <person name="Submissions S."/>
        </authorList>
    </citation>
    <scope>NUCLEOTIDE SEQUENCE [LARGE SCALE GENOMIC DNA]</scope>
    <source>
        <strain evidence="4">Gh-67</strain>
    </source>
</reference>
<dbReference type="PRINTS" id="PR00081">
    <property type="entry name" value="GDHRDH"/>
</dbReference>
<dbReference type="GO" id="GO:0016491">
    <property type="term" value="F:oxidoreductase activity"/>
    <property type="evidence" value="ECO:0007669"/>
    <property type="project" value="UniProtKB-KW"/>
</dbReference>
<name>A0A1G7TY20_9SPHI</name>
<dbReference type="Pfam" id="PF13561">
    <property type="entry name" value="adh_short_C2"/>
    <property type="match status" value="1"/>
</dbReference>
<keyword evidence="4" id="KW-1185">Reference proteome</keyword>
<accession>A0A1G7TY20</accession>
<dbReference type="STRING" id="551996.SAMN05192573_103299"/>
<evidence type="ECO:0000313" key="3">
    <source>
        <dbReference type="EMBL" id="SDG39961.1"/>
    </source>
</evidence>
<dbReference type="PANTHER" id="PTHR24321:SF8">
    <property type="entry name" value="ESTRADIOL 17-BETA-DEHYDROGENASE 8-RELATED"/>
    <property type="match status" value="1"/>
</dbReference>
<dbReference type="InterPro" id="IPR002347">
    <property type="entry name" value="SDR_fam"/>
</dbReference>
<proteinExistence type="inferred from homology"/>
<sequence length="252" mass="26070">MKQLSQKVALVTGAGSGIGKAIAKLFAEQGAKVMLTDIHQSNIEAVAAEIRANGGMVACIAADISVKGDVQLVMKHVHNTFGTLDILVNNAGVMDNFTPVTDVTDELWEKVIGTNLNGCFFACREAIPLFLESGSGTVINIASISGFQGGRAGAAYTASKHAIIGLTKNIGYQYADKNIRCNAIAPGGVNTNIVFGMEPNPFGFERMNAGTGNAPGAAAPEAIAEVALFLASVKSSFINGSVLTADGGWTAY</sequence>